<proteinExistence type="predicted"/>
<feature type="region of interest" description="Disordered" evidence="1">
    <location>
        <begin position="102"/>
        <end position="207"/>
    </location>
</feature>
<reference evidence="2" key="1">
    <citation type="submission" date="2017-09" db="EMBL/GenBank/DDBJ databases">
        <title>Complete Genome Sequence of ansamitocin-producing Bacterium Actinosynnema pretiosum X47.</title>
        <authorList>
            <person name="Cao G."/>
            <person name="Zong G."/>
            <person name="Zhong C."/>
            <person name="Fu J."/>
        </authorList>
    </citation>
    <scope>NUCLEOTIDE SEQUENCE [LARGE SCALE GENOMIC DNA]</scope>
    <source>
        <strain evidence="2">X47</strain>
    </source>
</reference>
<protein>
    <submittedName>
        <fullName evidence="2">Uncharacterized protein</fullName>
    </submittedName>
</protein>
<dbReference type="AlphaFoldDB" id="A0A290ZEK1"/>
<gene>
    <name evidence="2" type="ORF">CNX65_32200</name>
</gene>
<accession>A0A290ZEK1</accession>
<sequence length="207" mass="22689">MSSAADRLAAVKNRMATVLRDHADTRVLREERVKESAAKAADSLVKQGRTAEKVIGRIQEIGRAKRGAAAVKKPDVYSFGPEDDSGVVDEVDREAQEYLRDAEARKAAAEAPKDGSFMLKTGVQAPARSWAQQQGEPPQQQQWGNQPQPWGNQQPQPRGGQQEPPTQPFAQQPPSWQQPAQQPPARGRRAAPPPPDDDDMSGQTWLS</sequence>
<evidence type="ECO:0000313" key="2">
    <source>
        <dbReference type="EMBL" id="ATE57393.1"/>
    </source>
</evidence>
<dbReference type="RefSeq" id="WP_096497097.1">
    <property type="nucleotide sequence ID" value="NZ_CP023445.1"/>
</dbReference>
<evidence type="ECO:0000313" key="3">
    <source>
        <dbReference type="Proteomes" id="UP000218505"/>
    </source>
</evidence>
<dbReference type="EMBL" id="CP023445">
    <property type="protein sequence ID" value="ATE57393.1"/>
    <property type="molecule type" value="Genomic_DNA"/>
</dbReference>
<feature type="compositionally biased region" description="Low complexity" evidence="1">
    <location>
        <begin position="132"/>
        <end position="185"/>
    </location>
</feature>
<dbReference type="Proteomes" id="UP000218505">
    <property type="component" value="Chromosome"/>
</dbReference>
<organism evidence="2 3">
    <name type="scientific">Actinosynnema pretiosum</name>
    <dbReference type="NCBI Taxonomy" id="42197"/>
    <lineage>
        <taxon>Bacteria</taxon>
        <taxon>Bacillati</taxon>
        <taxon>Actinomycetota</taxon>
        <taxon>Actinomycetes</taxon>
        <taxon>Pseudonocardiales</taxon>
        <taxon>Pseudonocardiaceae</taxon>
        <taxon>Actinosynnema</taxon>
    </lineage>
</organism>
<name>A0A290ZEK1_9PSEU</name>
<feature type="compositionally biased region" description="Basic and acidic residues" evidence="1">
    <location>
        <begin position="102"/>
        <end position="113"/>
    </location>
</feature>
<dbReference type="KEGG" id="apre:CNX65_32200"/>
<keyword evidence="3" id="KW-1185">Reference proteome</keyword>
<evidence type="ECO:0000256" key="1">
    <source>
        <dbReference type="SAM" id="MobiDB-lite"/>
    </source>
</evidence>